<dbReference type="RefSeq" id="WP_243070034.1">
    <property type="nucleotide sequence ID" value="NZ_JAIVFL010000001.1"/>
</dbReference>
<feature type="region of interest" description="Disordered" evidence="1">
    <location>
        <begin position="1"/>
        <end position="30"/>
    </location>
</feature>
<gene>
    <name evidence="3" type="ORF">K9U37_00470</name>
</gene>
<feature type="region of interest" description="Disordered" evidence="1">
    <location>
        <begin position="81"/>
        <end position="123"/>
    </location>
</feature>
<evidence type="ECO:0000313" key="3">
    <source>
        <dbReference type="EMBL" id="MCI4673503.1"/>
    </source>
</evidence>
<evidence type="ECO:0000256" key="1">
    <source>
        <dbReference type="SAM" id="MobiDB-lite"/>
    </source>
</evidence>
<dbReference type="InterPro" id="IPR043763">
    <property type="entry name" value="DUF5709"/>
</dbReference>
<organism evidence="3 4">
    <name type="scientific">Candidatus Mycolicibacterium alkanivorans</name>
    <dbReference type="NCBI Taxonomy" id="2954114"/>
    <lineage>
        <taxon>Bacteria</taxon>
        <taxon>Bacillati</taxon>
        <taxon>Actinomycetota</taxon>
        <taxon>Actinomycetes</taxon>
        <taxon>Mycobacteriales</taxon>
        <taxon>Mycobacteriaceae</taxon>
        <taxon>Mycolicibacterium</taxon>
    </lineage>
</organism>
<feature type="compositionally biased region" description="Acidic residues" evidence="1">
    <location>
        <begin position="91"/>
        <end position="101"/>
    </location>
</feature>
<evidence type="ECO:0000313" key="4">
    <source>
        <dbReference type="Proteomes" id="UP001139068"/>
    </source>
</evidence>
<dbReference type="Pfam" id="PF18970">
    <property type="entry name" value="DUF5709"/>
    <property type="match status" value="1"/>
</dbReference>
<sequence>MSTWDDTTIESGEYSVEDNNQLQPEDTLVDRGVDDVLDEGISPPERPYAKAILDHPGKETLEELLAEEEPDPLSRLNNVLDELERERSDGSEQESEFPESDEVGRARSGRLVASNLGSGADDDAEMFASDVGIDGGAASAEEAAMHIIGDED</sequence>
<evidence type="ECO:0000259" key="2">
    <source>
        <dbReference type="Pfam" id="PF18970"/>
    </source>
</evidence>
<name>A0ABS9YRQ3_9MYCO</name>
<dbReference type="EMBL" id="JAIVFL010000001">
    <property type="protein sequence ID" value="MCI4673503.1"/>
    <property type="molecule type" value="Genomic_DNA"/>
</dbReference>
<reference evidence="3" key="1">
    <citation type="journal article" date="2022" name="ISME J.">
        <title>Identification of active gaseous-alkane degraders at natural gas seeps.</title>
        <authorList>
            <person name="Farhan Ul Haque M."/>
            <person name="Hernandez M."/>
            <person name="Crombie A.T."/>
            <person name="Murrell J.C."/>
        </authorList>
    </citation>
    <scope>NUCLEOTIDE SEQUENCE</scope>
    <source>
        <strain evidence="3">ANDR5</strain>
    </source>
</reference>
<comment type="caution">
    <text evidence="3">The sequence shown here is derived from an EMBL/GenBank/DDBJ whole genome shotgun (WGS) entry which is preliminary data.</text>
</comment>
<accession>A0ABS9YRQ3</accession>
<proteinExistence type="predicted"/>
<feature type="domain" description="DUF5709" evidence="2">
    <location>
        <begin position="102"/>
        <end position="150"/>
    </location>
</feature>
<keyword evidence="4" id="KW-1185">Reference proteome</keyword>
<feature type="compositionally biased region" description="Polar residues" evidence="1">
    <location>
        <begin position="1"/>
        <end position="10"/>
    </location>
</feature>
<dbReference type="Proteomes" id="UP001139068">
    <property type="component" value="Unassembled WGS sequence"/>
</dbReference>
<protein>
    <submittedName>
        <fullName evidence="3">DUF5709 domain-containing protein</fullName>
    </submittedName>
</protein>